<name>A0A7I5E5U5_HAECO</name>
<dbReference type="WBParaSite" id="HCON_00015895-00001">
    <property type="protein sequence ID" value="HCON_00015895-00001"/>
    <property type="gene ID" value="HCON_00015895"/>
</dbReference>
<reference evidence="2" key="1">
    <citation type="submission" date="2020-12" db="UniProtKB">
        <authorList>
            <consortium name="WormBaseParasite"/>
        </authorList>
    </citation>
    <scope>IDENTIFICATION</scope>
    <source>
        <strain evidence="2">MHco3</strain>
    </source>
</reference>
<accession>A0A7I5E5U5</accession>
<sequence length="105" mass="11965">MMCFMFSEDDLSNPFQAYCVKRVRELELMSIIYATPIMFRAPRSGTECMSRRFSALFSTTMVHGQSLQTSGLPNSPCIAKHERMAFAIIWTCTKKATESTGKEDY</sequence>
<evidence type="ECO:0000313" key="1">
    <source>
        <dbReference type="Proteomes" id="UP000025227"/>
    </source>
</evidence>
<dbReference type="Proteomes" id="UP000025227">
    <property type="component" value="Unplaced"/>
</dbReference>
<keyword evidence="1" id="KW-1185">Reference proteome</keyword>
<dbReference type="AlphaFoldDB" id="A0A7I5E5U5"/>
<organism evidence="1 2">
    <name type="scientific">Haemonchus contortus</name>
    <name type="common">Barber pole worm</name>
    <dbReference type="NCBI Taxonomy" id="6289"/>
    <lineage>
        <taxon>Eukaryota</taxon>
        <taxon>Metazoa</taxon>
        <taxon>Ecdysozoa</taxon>
        <taxon>Nematoda</taxon>
        <taxon>Chromadorea</taxon>
        <taxon>Rhabditida</taxon>
        <taxon>Rhabditina</taxon>
        <taxon>Rhabditomorpha</taxon>
        <taxon>Strongyloidea</taxon>
        <taxon>Trichostrongylidae</taxon>
        <taxon>Haemonchus</taxon>
    </lineage>
</organism>
<evidence type="ECO:0000313" key="2">
    <source>
        <dbReference type="WBParaSite" id="HCON_00015895-00001"/>
    </source>
</evidence>
<protein>
    <submittedName>
        <fullName evidence="2">Uncharacterized protein</fullName>
    </submittedName>
</protein>
<proteinExistence type="predicted"/>